<protein>
    <submittedName>
        <fullName evidence="1">L-carnitine dehydratase/bile acid-inducible protein F</fullName>
    </submittedName>
</protein>
<sequence length="459" mass="49265">MTSSLDTLHDIWRIAGLPDDALSFIDLPGRDPVFPSSFAVGRAAQACIGAAALAACELGFARGAGRQRVSVDMTHAAVECTGVFTVDGKEPETWGRFSGLYRCADGYVRIHANFEHHQDGALRLLGLDPRTATREDAERALLLWRASDYENAAAQRGLVVTMLRTFDEWDATPQAQAIAAQPLMTITRIGDAPPLALPSLSADARPLDGLRVLDFTRILAGPVGGRALASFGADVMLVNGPHLPNIPAIADMSRGKRSALLDLRSERDRETLWHLIDDAHVFAQGYRPGGIASLGFGPDALARRRPGIVYTSLSAYGAEGPWAERRGFDSLVQTAMGFNAAEGEAAGERKPRTLPMQMLDMASGFLMAFGAAAALCKQRREGGSWHVQVSLAQAGHWLRGLGRVEGGFAIEKPDFAPYMQRYESGFGALMAVRPSAQLARTPAGYARNSAPPGTSAARW</sequence>
<dbReference type="AlphaFoldDB" id="A0A158D2W1"/>
<reference evidence="1" key="1">
    <citation type="submission" date="2016-01" db="EMBL/GenBank/DDBJ databases">
        <authorList>
            <person name="Peeters C."/>
        </authorList>
    </citation>
    <scope>NUCLEOTIDE SEQUENCE [LARGE SCALE GENOMIC DNA]</scope>
    <source>
        <strain evidence="1">LMG 29325</strain>
    </source>
</reference>
<dbReference type="InterPro" id="IPR050509">
    <property type="entry name" value="CoA-transferase_III"/>
</dbReference>
<dbReference type="GO" id="GO:0003824">
    <property type="term" value="F:catalytic activity"/>
    <property type="evidence" value="ECO:0007669"/>
    <property type="project" value="InterPro"/>
</dbReference>
<proteinExistence type="predicted"/>
<organism evidence="1 2">
    <name type="scientific">Caballeronia glebae</name>
    <dbReference type="NCBI Taxonomy" id="1777143"/>
    <lineage>
        <taxon>Bacteria</taxon>
        <taxon>Pseudomonadati</taxon>
        <taxon>Pseudomonadota</taxon>
        <taxon>Betaproteobacteria</taxon>
        <taxon>Burkholderiales</taxon>
        <taxon>Burkholderiaceae</taxon>
        <taxon>Caballeronia</taxon>
    </lineage>
</organism>
<dbReference type="Gene3D" id="3.40.50.10540">
    <property type="entry name" value="Crotonobetainyl-coa:carnitine coa-transferase, domain 1"/>
    <property type="match status" value="2"/>
</dbReference>
<keyword evidence="2" id="KW-1185">Reference proteome</keyword>
<dbReference type="EMBL" id="FCOJ02000068">
    <property type="protein sequence ID" value="SAK88928.1"/>
    <property type="molecule type" value="Genomic_DNA"/>
</dbReference>
<evidence type="ECO:0000313" key="1">
    <source>
        <dbReference type="EMBL" id="SAK88928.1"/>
    </source>
</evidence>
<comment type="caution">
    <text evidence="1">The sequence shown here is derived from an EMBL/GenBank/DDBJ whole genome shotgun (WGS) entry which is preliminary data.</text>
</comment>
<dbReference type="OrthoDB" id="9058532at2"/>
<dbReference type="SUPFAM" id="SSF89796">
    <property type="entry name" value="CoA-transferase family III (CaiB/BaiF)"/>
    <property type="match status" value="2"/>
</dbReference>
<evidence type="ECO:0000313" key="2">
    <source>
        <dbReference type="Proteomes" id="UP000054596"/>
    </source>
</evidence>
<dbReference type="RefSeq" id="WP_086973150.1">
    <property type="nucleotide sequence ID" value="NZ_FCOJ02000068.1"/>
</dbReference>
<dbReference type="STRING" id="1777143.AWB82_06216"/>
<dbReference type="Proteomes" id="UP000054596">
    <property type="component" value="Unassembled WGS sequence"/>
</dbReference>
<name>A0A158D2W1_9BURK</name>
<accession>A0A158D2W1</accession>
<dbReference type="InterPro" id="IPR044855">
    <property type="entry name" value="CoA-Trfase_III_dom3_sf"/>
</dbReference>
<dbReference type="Pfam" id="PF02515">
    <property type="entry name" value="CoA_transf_3"/>
    <property type="match status" value="1"/>
</dbReference>
<dbReference type="PANTHER" id="PTHR48228:SF4">
    <property type="entry name" value="BLR3030 PROTEIN"/>
    <property type="match status" value="1"/>
</dbReference>
<dbReference type="InterPro" id="IPR003673">
    <property type="entry name" value="CoA-Trfase_fam_III"/>
</dbReference>
<dbReference type="Gene3D" id="3.30.1540.10">
    <property type="entry name" value="formyl-coa transferase, domain 3"/>
    <property type="match status" value="1"/>
</dbReference>
<dbReference type="InterPro" id="IPR023606">
    <property type="entry name" value="CoA-Trfase_III_dom_1_sf"/>
</dbReference>
<dbReference type="PANTHER" id="PTHR48228">
    <property type="entry name" value="SUCCINYL-COA--D-CITRAMALATE COA-TRANSFERASE"/>
    <property type="match status" value="1"/>
</dbReference>
<gene>
    <name evidence="1" type="ORF">AWB82_06216</name>
</gene>